<sequence length="80" mass="9375">MIAVFEDWRSDSEYLYISKYGLDTLNRVFIELSSQKSMAIPFTSNNIILWLIDEVDILCIRAGGRYLNLQARTLLHDYKL</sequence>
<organism evidence="1 2">
    <name type="scientific">Lactococcus phage KSY1</name>
    <dbReference type="NCBI Taxonomy" id="2913972"/>
    <lineage>
        <taxon>Viruses</taxon>
        <taxon>Duplodnaviria</taxon>
        <taxon>Heunggongvirae</taxon>
        <taxon>Uroviricota</taxon>
        <taxon>Caudoviricetes</taxon>
        <taxon>Chopinvirus</taxon>
        <taxon>Chopinvirus KSY1</taxon>
    </lineage>
</organism>
<evidence type="ECO:0000313" key="2">
    <source>
        <dbReference type="Proteomes" id="UP000000714"/>
    </source>
</evidence>
<protein>
    <submittedName>
        <fullName evidence="1">Gp082</fullName>
    </submittedName>
</protein>
<dbReference type="Proteomes" id="UP000000714">
    <property type="component" value="Segment"/>
</dbReference>
<gene>
    <name evidence="1" type="ORF">KSY1p082</name>
</gene>
<accession>A6MAE7</accession>
<proteinExistence type="predicted"/>
<evidence type="ECO:0000313" key="1">
    <source>
        <dbReference type="EMBL" id="ABG21625.1"/>
    </source>
</evidence>
<name>A6MAE7_9CAUD</name>
<reference evidence="1 2" key="1">
    <citation type="journal article" date="2007" name="Virology">
        <title>KSY1, a lactococcal phage with a T7-like transcription.</title>
        <authorList>
            <person name="Chopin A."/>
            <person name="Deveau H."/>
            <person name="Ehrlich S.D."/>
            <person name="Moineau S."/>
            <person name="Chopin M.C."/>
        </authorList>
    </citation>
    <scope>NUCLEOTIDE SEQUENCE</scope>
</reference>
<keyword evidence="2" id="KW-1185">Reference proteome</keyword>
<dbReference type="RefSeq" id="YP_001469081.1">
    <property type="nucleotide sequence ID" value="NC_009817.1"/>
</dbReference>
<dbReference type="GeneID" id="5602030"/>
<dbReference type="EMBL" id="DQ535032">
    <property type="protein sequence ID" value="ABG21625.1"/>
    <property type="molecule type" value="Genomic_DNA"/>
</dbReference>
<dbReference type="KEGG" id="vg:5602030"/>